<comment type="pathway">
    <text evidence="1">Lipid metabolism.</text>
</comment>
<dbReference type="InterPro" id="IPR002123">
    <property type="entry name" value="Plipid/glycerol_acylTrfase"/>
</dbReference>
<sequence>MAGRVCRLLLRLLGWQVVLVPPPSAKTVIIGYPHTSNWDFPVAMLWRCATGFPLFWVAKREMFANPLGGLFRRWGGIPLDRGRPEGFVEQVCAEFGRRAVFHLAIAPEGTRRHTDHWKSGFYRIAVAAQVPLGLGFLDWGRRQLGIGAWIALSGDRDTDLARIRAFYADKRGCRPQQAGDIRFRD</sequence>
<evidence type="ECO:0000313" key="6">
    <source>
        <dbReference type="Proteomes" id="UP000663444"/>
    </source>
</evidence>
<dbReference type="PANTHER" id="PTHR10434">
    <property type="entry name" value="1-ACYL-SN-GLYCEROL-3-PHOSPHATE ACYLTRANSFERASE"/>
    <property type="match status" value="1"/>
</dbReference>
<name>A0A974SQ53_9RHOO</name>
<evidence type="ECO:0000259" key="4">
    <source>
        <dbReference type="SMART" id="SM00563"/>
    </source>
</evidence>
<evidence type="ECO:0000256" key="1">
    <source>
        <dbReference type="ARBA" id="ARBA00005189"/>
    </source>
</evidence>
<organism evidence="5 6">
    <name type="scientific">Azospira restricta</name>
    <dbReference type="NCBI Taxonomy" id="404405"/>
    <lineage>
        <taxon>Bacteria</taxon>
        <taxon>Pseudomonadati</taxon>
        <taxon>Pseudomonadota</taxon>
        <taxon>Betaproteobacteria</taxon>
        <taxon>Rhodocyclales</taxon>
        <taxon>Rhodocyclaceae</taxon>
        <taxon>Azospira</taxon>
    </lineage>
</organism>
<feature type="domain" description="Phospholipid/glycerol acyltransferase" evidence="4">
    <location>
        <begin position="28"/>
        <end position="137"/>
    </location>
</feature>
<accession>A0A974SQ53</accession>
<reference evidence="5" key="1">
    <citation type="submission" date="2020-11" db="EMBL/GenBank/DDBJ databases">
        <title>Azospira restricta DSM 18626 genome sequence.</title>
        <authorList>
            <person name="Moe W.M."/>
        </authorList>
    </citation>
    <scope>NUCLEOTIDE SEQUENCE</scope>
    <source>
        <strain evidence="5">DSM 18626</strain>
    </source>
</reference>
<dbReference type="SUPFAM" id="SSF69593">
    <property type="entry name" value="Glycerol-3-phosphate (1)-acyltransferase"/>
    <property type="match status" value="1"/>
</dbReference>
<dbReference type="RefSeq" id="WP_203388001.1">
    <property type="nucleotide sequence ID" value="NZ_CP064781.1"/>
</dbReference>
<evidence type="ECO:0000256" key="2">
    <source>
        <dbReference type="ARBA" id="ARBA00022679"/>
    </source>
</evidence>
<dbReference type="Pfam" id="PF01553">
    <property type="entry name" value="Acyltransferase"/>
    <property type="match status" value="1"/>
</dbReference>
<dbReference type="EMBL" id="CP064781">
    <property type="protein sequence ID" value="QRJ64456.1"/>
    <property type="molecule type" value="Genomic_DNA"/>
</dbReference>
<keyword evidence="6" id="KW-1185">Reference proteome</keyword>
<keyword evidence="2" id="KW-0808">Transferase</keyword>
<dbReference type="GO" id="GO:0003841">
    <property type="term" value="F:1-acylglycerol-3-phosphate O-acyltransferase activity"/>
    <property type="evidence" value="ECO:0007669"/>
    <property type="project" value="TreeGrafter"/>
</dbReference>
<evidence type="ECO:0000256" key="3">
    <source>
        <dbReference type="ARBA" id="ARBA00023315"/>
    </source>
</evidence>
<keyword evidence="3 5" id="KW-0012">Acyltransferase</keyword>
<dbReference type="SMART" id="SM00563">
    <property type="entry name" value="PlsC"/>
    <property type="match status" value="1"/>
</dbReference>
<protein>
    <submittedName>
        <fullName evidence="5">1-acyl-sn-glycerol-3-phosphate acyltransferase</fullName>
    </submittedName>
</protein>
<proteinExistence type="predicted"/>
<dbReference type="Proteomes" id="UP000663444">
    <property type="component" value="Chromosome"/>
</dbReference>
<dbReference type="AlphaFoldDB" id="A0A974SQ53"/>
<gene>
    <name evidence="5" type="ORF">IWH25_03645</name>
</gene>
<evidence type="ECO:0000313" key="5">
    <source>
        <dbReference type="EMBL" id="QRJ64456.1"/>
    </source>
</evidence>
<dbReference type="KEGG" id="ares:IWH25_03645"/>
<dbReference type="PANTHER" id="PTHR10434:SF9">
    <property type="entry name" value="PHOSPHOLIPID_GLYCEROL ACYLTRANSFERASE DOMAIN-CONTAINING PROTEIN"/>
    <property type="match status" value="1"/>
</dbReference>
<dbReference type="GO" id="GO:0006654">
    <property type="term" value="P:phosphatidic acid biosynthetic process"/>
    <property type="evidence" value="ECO:0007669"/>
    <property type="project" value="TreeGrafter"/>
</dbReference>